<comment type="caution">
    <text evidence="2">The sequence shown here is derived from an EMBL/GenBank/DDBJ whole genome shotgun (WGS) entry which is preliminary data.</text>
</comment>
<dbReference type="PROSITE" id="PS50943">
    <property type="entry name" value="HTH_CROC1"/>
    <property type="match status" value="1"/>
</dbReference>
<name>A0A0G1NNT3_9BACT</name>
<dbReference type="SUPFAM" id="SSF47413">
    <property type="entry name" value="lambda repressor-like DNA-binding domains"/>
    <property type="match status" value="1"/>
</dbReference>
<dbReference type="InterPro" id="IPR010982">
    <property type="entry name" value="Lambda_DNA-bd_dom_sf"/>
</dbReference>
<sequence>MKTNPKTISVSELKKELLKNKNFKLEYESKLPESQIACQVIEARLKQNMSQVELANKIHSGQAVISRLESLNSKPSLSLLIKIAKALDTKINLSIG</sequence>
<dbReference type="Proteomes" id="UP000034797">
    <property type="component" value="Unassembled WGS sequence"/>
</dbReference>
<evidence type="ECO:0000313" key="3">
    <source>
        <dbReference type="Proteomes" id="UP000034797"/>
    </source>
</evidence>
<gene>
    <name evidence="2" type="ORF">UW84_C0020G0010</name>
</gene>
<dbReference type="EMBL" id="LCJW01000020">
    <property type="protein sequence ID" value="KKT85874.1"/>
    <property type="molecule type" value="Genomic_DNA"/>
</dbReference>
<feature type="domain" description="HTH cro/C1-type" evidence="1">
    <location>
        <begin position="40"/>
        <end position="94"/>
    </location>
</feature>
<accession>A0A0G1NNT3</accession>
<dbReference type="AlphaFoldDB" id="A0A0G1NNT3"/>
<dbReference type="CDD" id="cd00093">
    <property type="entry name" value="HTH_XRE"/>
    <property type="match status" value="1"/>
</dbReference>
<dbReference type="InterPro" id="IPR001387">
    <property type="entry name" value="Cro/C1-type_HTH"/>
</dbReference>
<organism evidence="2 3">
    <name type="scientific">Candidatus Collierbacteria bacterium GW2011_GWA2_44_99</name>
    <dbReference type="NCBI Taxonomy" id="1618380"/>
    <lineage>
        <taxon>Bacteria</taxon>
        <taxon>Candidatus Collieribacteriota</taxon>
    </lineage>
</organism>
<protein>
    <recommendedName>
        <fullName evidence="1">HTH cro/C1-type domain-containing protein</fullName>
    </recommendedName>
</protein>
<dbReference type="Gene3D" id="1.10.260.40">
    <property type="entry name" value="lambda repressor-like DNA-binding domains"/>
    <property type="match status" value="1"/>
</dbReference>
<dbReference type="SMART" id="SM00530">
    <property type="entry name" value="HTH_XRE"/>
    <property type="match status" value="1"/>
</dbReference>
<dbReference type="GO" id="GO:0003677">
    <property type="term" value="F:DNA binding"/>
    <property type="evidence" value="ECO:0007669"/>
    <property type="project" value="InterPro"/>
</dbReference>
<reference evidence="2 3" key="1">
    <citation type="journal article" date="2015" name="Nature">
        <title>rRNA introns, odd ribosomes, and small enigmatic genomes across a large radiation of phyla.</title>
        <authorList>
            <person name="Brown C.T."/>
            <person name="Hug L.A."/>
            <person name="Thomas B.C."/>
            <person name="Sharon I."/>
            <person name="Castelle C.J."/>
            <person name="Singh A."/>
            <person name="Wilkins M.J."/>
            <person name="Williams K.H."/>
            <person name="Banfield J.F."/>
        </authorList>
    </citation>
    <scope>NUCLEOTIDE SEQUENCE [LARGE SCALE GENOMIC DNA]</scope>
</reference>
<proteinExistence type="predicted"/>
<evidence type="ECO:0000259" key="1">
    <source>
        <dbReference type="PROSITE" id="PS50943"/>
    </source>
</evidence>
<dbReference type="Pfam" id="PF01381">
    <property type="entry name" value="HTH_3"/>
    <property type="match status" value="1"/>
</dbReference>
<evidence type="ECO:0000313" key="2">
    <source>
        <dbReference type="EMBL" id="KKT85874.1"/>
    </source>
</evidence>